<organism evidence="1 2">
    <name type="scientific">Bonamia ostreae</name>
    <dbReference type="NCBI Taxonomy" id="126728"/>
    <lineage>
        <taxon>Eukaryota</taxon>
        <taxon>Sar</taxon>
        <taxon>Rhizaria</taxon>
        <taxon>Endomyxa</taxon>
        <taxon>Ascetosporea</taxon>
        <taxon>Haplosporida</taxon>
        <taxon>Bonamia</taxon>
    </lineage>
</organism>
<sequence>MNAFYGDLRLHGKDILDYIERGYDVFTRMRSLLSIWQSRMFILFDWQPPTRCGSQWCRANIHGAICFRFNPVVR</sequence>
<gene>
    <name evidence="1" type="ORF">MHBO_001000</name>
</gene>
<accession>A0ABV2AHI4</accession>
<dbReference type="Proteomes" id="UP001439008">
    <property type="component" value="Unassembled WGS sequence"/>
</dbReference>
<keyword evidence="2" id="KW-1185">Reference proteome</keyword>
<proteinExistence type="predicted"/>
<evidence type="ECO:0000313" key="1">
    <source>
        <dbReference type="EMBL" id="MES1919136.1"/>
    </source>
</evidence>
<dbReference type="EMBL" id="JBDODL010000207">
    <property type="protein sequence ID" value="MES1919136.1"/>
    <property type="molecule type" value="Genomic_DNA"/>
</dbReference>
<name>A0ABV2AHI4_9EUKA</name>
<evidence type="ECO:0000313" key="2">
    <source>
        <dbReference type="Proteomes" id="UP001439008"/>
    </source>
</evidence>
<protein>
    <submittedName>
        <fullName evidence="1">Uncharacterized protein</fullName>
    </submittedName>
</protein>
<reference evidence="1 2" key="1">
    <citation type="journal article" date="2024" name="BMC Biol.">
        <title>Comparative genomics of Ascetosporea gives new insight into the evolutionary basis for animal parasitism in Rhizaria.</title>
        <authorList>
            <person name="Hiltunen Thoren M."/>
            <person name="Onut-Brannstrom I."/>
            <person name="Alfjorden A."/>
            <person name="Peckova H."/>
            <person name="Swords F."/>
            <person name="Hooper C."/>
            <person name="Holzer A.S."/>
            <person name="Bass D."/>
            <person name="Burki F."/>
        </authorList>
    </citation>
    <scope>NUCLEOTIDE SEQUENCE [LARGE SCALE GENOMIC DNA]</scope>
    <source>
        <strain evidence="1">20-A016</strain>
    </source>
</reference>
<comment type="caution">
    <text evidence="1">The sequence shown here is derived from an EMBL/GenBank/DDBJ whole genome shotgun (WGS) entry which is preliminary data.</text>
</comment>